<evidence type="ECO:0000256" key="5">
    <source>
        <dbReference type="ARBA" id="ARBA00022989"/>
    </source>
</evidence>
<evidence type="ECO:0000313" key="10">
    <source>
        <dbReference type="EMBL" id="CAB4802766.1"/>
    </source>
</evidence>
<sequence>MEKFAYLGVMLFAVVGSIWLEFFLRTNVLRRMRRLILSIAPVVVIFVIWDIYAIAREHWTFDPQRTTGVLLPGRLPIEELVFFLVIPLASILTLEAVRAVKGWDVGEGS</sequence>
<dbReference type="GO" id="GO:0016120">
    <property type="term" value="P:carotene biosynthetic process"/>
    <property type="evidence" value="ECO:0007669"/>
    <property type="project" value="UniProtKB-ARBA"/>
</dbReference>
<comment type="pathway">
    <text evidence="2">Carotenoid biosynthesis.</text>
</comment>
<name>A0A6J6Y697_9ZZZZ</name>
<protein>
    <submittedName>
        <fullName evidence="10">Unannotated protein</fullName>
    </submittedName>
</protein>
<dbReference type="NCBIfam" id="TIGR03462">
    <property type="entry name" value="CarR_dom_SF"/>
    <property type="match status" value="1"/>
</dbReference>
<keyword evidence="5 8" id="KW-1133">Transmembrane helix</keyword>
<evidence type="ECO:0000259" key="9">
    <source>
        <dbReference type="Pfam" id="PF18916"/>
    </source>
</evidence>
<gene>
    <name evidence="10" type="ORF">UFOPK3024_00694</name>
</gene>
<evidence type="ECO:0000256" key="2">
    <source>
        <dbReference type="ARBA" id="ARBA00004829"/>
    </source>
</evidence>
<dbReference type="GO" id="GO:0045436">
    <property type="term" value="F:lycopene beta cyclase activity"/>
    <property type="evidence" value="ECO:0007669"/>
    <property type="project" value="UniProtKB-ARBA"/>
</dbReference>
<proteinExistence type="predicted"/>
<keyword evidence="4" id="KW-0125">Carotenoid biosynthesis</keyword>
<accession>A0A6J6Y697</accession>
<dbReference type="GO" id="GO:0016117">
    <property type="term" value="P:carotenoid biosynthetic process"/>
    <property type="evidence" value="ECO:0007669"/>
    <property type="project" value="UniProtKB-KW"/>
</dbReference>
<dbReference type="InterPro" id="IPR017825">
    <property type="entry name" value="Lycopene_cyclase_dom"/>
</dbReference>
<evidence type="ECO:0000256" key="3">
    <source>
        <dbReference type="ARBA" id="ARBA00022692"/>
    </source>
</evidence>
<evidence type="ECO:0000256" key="6">
    <source>
        <dbReference type="ARBA" id="ARBA00023136"/>
    </source>
</evidence>
<evidence type="ECO:0000256" key="4">
    <source>
        <dbReference type="ARBA" id="ARBA00022746"/>
    </source>
</evidence>
<evidence type="ECO:0000256" key="8">
    <source>
        <dbReference type="SAM" id="Phobius"/>
    </source>
</evidence>
<dbReference type="Pfam" id="PF18916">
    <property type="entry name" value="Lycopene_cyc"/>
    <property type="match status" value="1"/>
</dbReference>
<keyword evidence="7" id="KW-0413">Isomerase</keyword>
<dbReference type="AlphaFoldDB" id="A0A6J6Y697"/>
<dbReference type="EMBL" id="CAFAAK010000138">
    <property type="protein sequence ID" value="CAB4802766.1"/>
    <property type="molecule type" value="Genomic_DNA"/>
</dbReference>
<feature type="domain" description="Lycopene cyclase" evidence="9">
    <location>
        <begin position="10"/>
        <end position="95"/>
    </location>
</feature>
<evidence type="ECO:0000256" key="7">
    <source>
        <dbReference type="ARBA" id="ARBA00023235"/>
    </source>
</evidence>
<evidence type="ECO:0000256" key="1">
    <source>
        <dbReference type="ARBA" id="ARBA00004141"/>
    </source>
</evidence>
<feature type="transmembrane region" description="Helical" evidence="8">
    <location>
        <begin position="36"/>
        <end position="55"/>
    </location>
</feature>
<feature type="transmembrane region" description="Helical" evidence="8">
    <location>
        <begin position="75"/>
        <end position="94"/>
    </location>
</feature>
<dbReference type="GO" id="GO:0016872">
    <property type="term" value="F:intramolecular lyase activity"/>
    <property type="evidence" value="ECO:0007669"/>
    <property type="project" value="InterPro"/>
</dbReference>
<comment type="subcellular location">
    <subcellularLocation>
        <location evidence="1">Membrane</location>
        <topology evidence="1">Multi-pass membrane protein</topology>
    </subcellularLocation>
</comment>
<dbReference type="GO" id="GO:0016020">
    <property type="term" value="C:membrane"/>
    <property type="evidence" value="ECO:0007669"/>
    <property type="project" value="UniProtKB-SubCell"/>
</dbReference>
<keyword evidence="6 8" id="KW-0472">Membrane</keyword>
<organism evidence="10">
    <name type="scientific">freshwater metagenome</name>
    <dbReference type="NCBI Taxonomy" id="449393"/>
    <lineage>
        <taxon>unclassified sequences</taxon>
        <taxon>metagenomes</taxon>
        <taxon>ecological metagenomes</taxon>
    </lineage>
</organism>
<reference evidence="10" key="1">
    <citation type="submission" date="2020-05" db="EMBL/GenBank/DDBJ databases">
        <authorList>
            <person name="Chiriac C."/>
            <person name="Salcher M."/>
            <person name="Ghai R."/>
            <person name="Kavagutti S V."/>
        </authorList>
    </citation>
    <scope>NUCLEOTIDE SEQUENCE</scope>
</reference>
<keyword evidence="3 8" id="KW-0812">Transmembrane</keyword>
<feature type="transmembrane region" description="Helical" evidence="8">
    <location>
        <begin position="6"/>
        <end position="24"/>
    </location>
</feature>